<feature type="transmembrane region" description="Helical" evidence="6">
    <location>
        <begin position="511"/>
        <end position="532"/>
    </location>
</feature>
<comment type="subcellular location">
    <subcellularLocation>
        <location evidence="1">Cell membrane</location>
        <topology evidence="1">Multi-pass membrane protein</topology>
    </subcellularLocation>
</comment>
<dbReference type="Pfam" id="PF03553">
    <property type="entry name" value="Na_H_antiporter"/>
    <property type="match status" value="2"/>
</dbReference>
<evidence type="ECO:0000313" key="9">
    <source>
        <dbReference type="Proteomes" id="UP000249248"/>
    </source>
</evidence>
<organism evidence="8 9">
    <name type="scientific">Putridiphycobacter roseus</name>
    <dbReference type="NCBI Taxonomy" id="2219161"/>
    <lineage>
        <taxon>Bacteria</taxon>
        <taxon>Pseudomonadati</taxon>
        <taxon>Bacteroidota</taxon>
        <taxon>Flavobacteriia</taxon>
        <taxon>Flavobacteriales</taxon>
        <taxon>Crocinitomicaceae</taxon>
        <taxon>Putridiphycobacter</taxon>
    </lineage>
</organism>
<evidence type="ECO:0000259" key="7">
    <source>
        <dbReference type="Pfam" id="PF03553"/>
    </source>
</evidence>
<evidence type="ECO:0000256" key="1">
    <source>
        <dbReference type="ARBA" id="ARBA00004651"/>
    </source>
</evidence>
<feature type="transmembrane region" description="Helical" evidence="6">
    <location>
        <begin position="126"/>
        <end position="150"/>
    </location>
</feature>
<feature type="domain" description="Na+/H+ antiporter NhaC-like C-terminal" evidence="7">
    <location>
        <begin position="430"/>
        <end position="618"/>
    </location>
</feature>
<dbReference type="OrthoDB" id="9762978at2"/>
<feature type="transmembrane region" description="Helical" evidence="6">
    <location>
        <begin position="434"/>
        <end position="453"/>
    </location>
</feature>
<dbReference type="GO" id="GO:0005886">
    <property type="term" value="C:plasma membrane"/>
    <property type="evidence" value="ECO:0007669"/>
    <property type="project" value="UniProtKB-SubCell"/>
</dbReference>
<dbReference type="PANTHER" id="PTHR43478:SF1">
    <property type="entry name" value="NA+_H+ ANTIPORTER NHAC-LIKE C-TERMINAL DOMAIN-CONTAINING PROTEIN"/>
    <property type="match status" value="1"/>
</dbReference>
<evidence type="ECO:0000256" key="5">
    <source>
        <dbReference type="ARBA" id="ARBA00023136"/>
    </source>
</evidence>
<dbReference type="InterPro" id="IPR018461">
    <property type="entry name" value="Na/H_Antiport_NhaC-like_C"/>
</dbReference>
<feature type="transmembrane region" description="Helical" evidence="6">
    <location>
        <begin position="292"/>
        <end position="315"/>
    </location>
</feature>
<feature type="transmembrane region" description="Helical" evidence="6">
    <location>
        <begin position="162"/>
        <end position="180"/>
    </location>
</feature>
<gene>
    <name evidence="8" type="ORF">DNU06_14270</name>
</gene>
<feature type="transmembrane region" description="Helical" evidence="6">
    <location>
        <begin position="607"/>
        <end position="626"/>
    </location>
</feature>
<keyword evidence="5 6" id="KW-0472">Membrane</keyword>
<keyword evidence="4 6" id="KW-1133">Transmembrane helix</keyword>
<evidence type="ECO:0000256" key="3">
    <source>
        <dbReference type="ARBA" id="ARBA00022692"/>
    </source>
</evidence>
<dbReference type="Proteomes" id="UP000249248">
    <property type="component" value="Unassembled WGS sequence"/>
</dbReference>
<dbReference type="PANTHER" id="PTHR43478">
    <property type="entry name" value="NA+/H+ ANTIPORTER-RELATED"/>
    <property type="match status" value="1"/>
</dbReference>
<sequence length="655" mass="71613">MRKFLFLFTVVLISINSIGQSSLKMDYPEIILDGVAVDVSITNVGENFPAIITVNNQKIELDFSGEHPSFSHKFKKGETLDIEGYKFNPPTNRVIPLWMSILPPLFAIFFALIYKEVIFSLFSGIFLGGAIIGYYDSGFLGIFTGFLRVIDTYIIDALNDSGHLSVIVFSVLIGGIVALISRNGGMKGIVNGIVKYAKNARSGQLTTYFLGLSIFFDDYANSLVVGNTMRAITDKLKISREKLAYIVDSTAAPVAAIAFVTTWIGAELGYIQNGLDKINVDSMQIDEGVYGIFLNSLAYSFYPILTLFFMFYLIWREKDFGSMLTAEKRARAGVIVNPEENDGDITELEDLEPVSNIPHRAINAILPVAIIVLGTLLGLLVTGFQSLESNLLNLNENANYQSWSDIWNDMHLLKMPADTFGQKLGSLIGVSDSYTALLWASLTSMFVAILMTLSQRIMNLQDTVETIIKGFKSMIPALLILILAWSLALVTEDMHTASFLAHLIDGRISPWLIPAFTFVLAAFVAFSTGSSWSTMALVYPLILPAAWLLCMNESMSPDIAMPIFYNVVSSVLAGSVLGDHCSPISDTTILSSLASGCNHIDHVRTQIPYALTVGTISIFAGTIPSALGLPPLMSFLLAFLVIIGVVEIFGKKSVA</sequence>
<protein>
    <submittedName>
        <fullName evidence="8">Na+/H+ antiporter NhaC family protein</fullName>
    </submittedName>
</protein>
<keyword evidence="9" id="KW-1185">Reference proteome</keyword>
<accession>A0A2W1MVK2</accession>
<keyword evidence="2" id="KW-1003">Cell membrane</keyword>
<keyword evidence="3 6" id="KW-0812">Transmembrane</keyword>
<feature type="domain" description="Na+/H+ antiporter NhaC-like C-terminal" evidence="7">
    <location>
        <begin position="260"/>
        <end position="387"/>
    </location>
</feature>
<proteinExistence type="predicted"/>
<evidence type="ECO:0000256" key="2">
    <source>
        <dbReference type="ARBA" id="ARBA00022475"/>
    </source>
</evidence>
<name>A0A2W1MVK2_9FLAO</name>
<dbReference type="EMBL" id="QKSB01000011">
    <property type="protein sequence ID" value="PZE16129.1"/>
    <property type="molecule type" value="Genomic_DNA"/>
</dbReference>
<feature type="transmembrane region" description="Helical" evidence="6">
    <location>
        <begin position="474"/>
        <end position="491"/>
    </location>
</feature>
<dbReference type="AlphaFoldDB" id="A0A2W1MVK2"/>
<comment type="caution">
    <text evidence="8">The sequence shown here is derived from an EMBL/GenBank/DDBJ whole genome shotgun (WGS) entry which is preliminary data.</text>
</comment>
<feature type="transmembrane region" description="Helical" evidence="6">
    <location>
        <begin position="632"/>
        <end position="650"/>
    </location>
</feature>
<reference evidence="8 9" key="1">
    <citation type="submission" date="2018-06" db="EMBL/GenBank/DDBJ databases">
        <title>The draft genome sequence of Crocinitomix sp. SM1701.</title>
        <authorList>
            <person name="Zhang X."/>
        </authorList>
    </citation>
    <scope>NUCLEOTIDE SEQUENCE [LARGE SCALE GENOMIC DNA]</scope>
    <source>
        <strain evidence="8 9">SM1701</strain>
    </source>
</reference>
<evidence type="ECO:0000256" key="4">
    <source>
        <dbReference type="ARBA" id="ARBA00022989"/>
    </source>
</evidence>
<feature type="transmembrane region" description="Helical" evidence="6">
    <location>
        <begin position="243"/>
        <end position="266"/>
    </location>
</feature>
<feature type="transmembrane region" description="Helical" evidence="6">
    <location>
        <begin position="95"/>
        <end position="114"/>
    </location>
</feature>
<evidence type="ECO:0000313" key="8">
    <source>
        <dbReference type="EMBL" id="PZE16129.1"/>
    </source>
</evidence>
<evidence type="ECO:0000256" key="6">
    <source>
        <dbReference type="SAM" id="Phobius"/>
    </source>
</evidence>
<feature type="transmembrane region" description="Helical" evidence="6">
    <location>
        <begin position="364"/>
        <end position="384"/>
    </location>
</feature>